<evidence type="ECO:0000256" key="5">
    <source>
        <dbReference type="ARBA" id="ARBA00022475"/>
    </source>
</evidence>
<dbReference type="InterPro" id="IPR001516">
    <property type="entry name" value="Proton_antipo_N"/>
</dbReference>
<dbReference type="HOGENOM" id="CLU_007100_11_2_9"/>
<evidence type="ECO:0000259" key="12">
    <source>
        <dbReference type="Pfam" id="PF00361"/>
    </source>
</evidence>
<dbReference type="NCBIfam" id="NF006373">
    <property type="entry name" value="PRK08601.1"/>
    <property type="match status" value="1"/>
</dbReference>
<keyword evidence="4" id="KW-0050">Antiport</keyword>
<dbReference type="GO" id="GO:0042773">
    <property type="term" value="P:ATP synthesis coupled electron transport"/>
    <property type="evidence" value="ECO:0007669"/>
    <property type="project" value="InterPro"/>
</dbReference>
<proteinExistence type="inferred from homology"/>
<feature type="transmembrane region" description="Helical" evidence="10">
    <location>
        <begin position="300"/>
        <end position="328"/>
    </location>
</feature>
<reference evidence="14 15" key="1">
    <citation type="journal article" date="2003" name="Mol. Microbiol.">
        <title>Genome-based analysis of virulence genes in a non-biofilm-forming Staphylococcus epidermidis strain (ATCC 12228).</title>
        <authorList>
            <person name="Zhang Y.Q."/>
            <person name="Ren S.X."/>
            <person name="Li H.L."/>
            <person name="Wang Y.X."/>
            <person name="Fu G."/>
            <person name="Yang J."/>
            <person name="Qin Z.Q."/>
            <person name="Miao Y.G."/>
            <person name="Wang W.Y."/>
            <person name="Chen R.S."/>
            <person name="Shen Y."/>
            <person name="Chen Z."/>
            <person name="Yuan Z.H."/>
            <person name="Zhao G.P."/>
            <person name="Qu D."/>
            <person name="Danchin A."/>
            <person name="Wen Y.M."/>
        </authorList>
    </citation>
    <scope>NUCLEOTIDE SEQUENCE [LARGE SCALE GENOMIC DNA]</scope>
    <source>
        <strain evidence="15">ATCC 12228 / FDA PCI 1200</strain>
    </source>
</reference>
<name>A0A0H2VKV5_STAES</name>
<dbReference type="GO" id="GO:0003954">
    <property type="term" value="F:NADH dehydrogenase activity"/>
    <property type="evidence" value="ECO:0007669"/>
    <property type="project" value="TreeGrafter"/>
</dbReference>
<keyword evidence="7 10" id="KW-1133">Transmembrane helix</keyword>
<dbReference type="Proteomes" id="UP000001411">
    <property type="component" value="Chromosome"/>
</dbReference>
<evidence type="ECO:0000313" key="14">
    <source>
        <dbReference type="EMBL" id="AAO05976.1"/>
    </source>
</evidence>
<dbReference type="PATRIC" id="fig|176280.10.peg.2276"/>
<dbReference type="KEGG" id="sep:SE_2333"/>
<dbReference type="Pfam" id="PF00662">
    <property type="entry name" value="Proton_antipo_N"/>
    <property type="match status" value="1"/>
</dbReference>
<keyword evidence="6 10" id="KW-0812">Transmembrane</keyword>
<feature type="transmembrane region" description="Helical" evidence="10">
    <location>
        <begin position="161"/>
        <end position="183"/>
    </location>
</feature>
<evidence type="ECO:0000259" key="13">
    <source>
        <dbReference type="Pfam" id="PF00662"/>
    </source>
</evidence>
<keyword evidence="5 10" id="KW-1003">Cell membrane</keyword>
<keyword evidence="3 10" id="KW-0813">Transport</keyword>
<feature type="transmembrane region" description="Helical" evidence="10">
    <location>
        <begin position="124"/>
        <end position="140"/>
    </location>
</feature>
<feature type="transmembrane region" description="Helical" evidence="10">
    <location>
        <begin position="349"/>
        <end position="368"/>
    </location>
</feature>
<dbReference type="PRINTS" id="PR01434">
    <property type="entry name" value="NADHDHGNASE5"/>
</dbReference>
<dbReference type="InterPro" id="IPR046396">
    <property type="entry name" value="Transporter_DabB"/>
</dbReference>
<comment type="function">
    <text evidence="10">Part of an energy-coupled inorganic carbon pump.</text>
</comment>
<feature type="transmembrane region" description="Helical" evidence="10">
    <location>
        <begin position="401"/>
        <end position="421"/>
    </location>
</feature>
<dbReference type="HAMAP" id="MF_00862">
    <property type="entry name" value="DabB"/>
    <property type="match status" value="1"/>
</dbReference>
<feature type="transmembrane region" description="Helical" evidence="10">
    <location>
        <begin position="195"/>
        <end position="214"/>
    </location>
</feature>
<dbReference type="RefSeq" id="WP_011082823.1">
    <property type="nucleotide sequence ID" value="NC_004461.1"/>
</dbReference>
<gene>
    <name evidence="10" type="primary">dabB</name>
    <name evidence="14" type="ordered locus">SE_2333</name>
</gene>
<dbReference type="GO" id="GO:0015297">
    <property type="term" value="F:antiporter activity"/>
    <property type="evidence" value="ECO:0007669"/>
    <property type="project" value="UniProtKB-KW"/>
</dbReference>
<organism evidence="14 15">
    <name type="scientific">Staphylococcus epidermidis (strain ATCC 12228 / FDA PCI 1200)</name>
    <dbReference type="NCBI Taxonomy" id="176280"/>
    <lineage>
        <taxon>Bacteria</taxon>
        <taxon>Bacillati</taxon>
        <taxon>Bacillota</taxon>
        <taxon>Bacilli</taxon>
        <taxon>Bacillales</taxon>
        <taxon>Staphylococcaceae</taxon>
        <taxon>Staphylococcus</taxon>
    </lineage>
</organism>
<accession>A0A0H2VKV5</accession>
<dbReference type="Pfam" id="PF00361">
    <property type="entry name" value="Proton_antipo_M"/>
    <property type="match status" value="1"/>
</dbReference>
<feature type="domain" description="NADH-Ubiquinone oxidoreductase (complex I) chain 5 N-terminal" evidence="13">
    <location>
        <begin position="65"/>
        <end position="103"/>
    </location>
</feature>
<comment type="subunit">
    <text evidence="10">Forms a complex with DabA.</text>
</comment>
<feature type="transmembrane region" description="Helical" evidence="10">
    <location>
        <begin position="38"/>
        <end position="57"/>
    </location>
</feature>
<dbReference type="PANTHER" id="PTHR42829">
    <property type="entry name" value="NADH-UBIQUINONE OXIDOREDUCTASE CHAIN 5"/>
    <property type="match status" value="1"/>
</dbReference>
<feature type="transmembrane region" description="Helical" evidence="10">
    <location>
        <begin position="6"/>
        <end position="26"/>
    </location>
</feature>
<evidence type="ECO:0000313" key="15">
    <source>
        <dbReference type="Proteomes" id="UP000001411"/>
    </source>
</evidence>
<evidence type="ECO:0000256" key="6">
    <source>
        <dbReference type="ARBA" id="ARBA00022692"/>
    </source>
</evidence>
<sequence length="498" mass="55969">MLSSELILFMFFITLVIAILSGLIFLNHRVPIQYIKFHIYLLVLPIITGLSGLIFFGERANVGPFVVDHLTWLMMTFILTLGFIIQKFSMRYLIGDMHYRKYFPFFTLITAFASLAWLSGDLRLMTMFWGATLFVLTRLIKVNKLWKVPREAARISAWSFILAWLSLLIAVILLYIATGDWYIYSNMSDDNAINYGMRLCINLLIVLAVIIPAAQFPFQGWLIESVAAHTPVSAIMHAGIVNAGGVILTRFSPVFNDEIAISLLLIIASISVLLGSGISLVHVDYKRQLVGSTISQMGFMLVQCALGAYSAAIVHLILHGVFKATLFLQSGSVVKRFNIPTPPSVKKSYGWLVFGRLLAILIAIIFWLNSDRHAYDVLSALILAWSLMVSWNQLVAFSHGLIGRVIGVCMIIVVVIVYIITHHYFFTTLSNVDIHIVSPPLISIILSIAIIVFGSMLSIWVSRRRESKAFAKLYLWLIKVGEAKTQSIESHPSYLKRF</sequence>
<comment type="subcellular location">
    <subcellularLocation>
        <location evidence="1 10">Cell membrane</location>
        <topology evidence="1 10">Multi-pass membrane protein</topology>
    </subcellularLocation>
    <subcellularLocation>
        <location evidence="11">Membrane</location>
        <topology evidence="11">Multi-pass membrane protein</topology>
    </subcellularLocation>
</comment>
<dbReference type="GO" id="GO:0015990">
    <property type="term" value="P:electron transport coupled proton transport"/>
    <property type="evidence" value="ECO:0007669"/>
    <property type="project" value="TreeGrafter"/>
</dbReference>
<evidence type="ECO:0000256" key="1">
    <source>
        <dbReference type="ARBA" id="ARBA00004651"/>
    </source>
</evidence>
<feature type="transmembrane region" description="Helical" evidence="10">
    <location>
        <begin position="259"/>
        <end position="280"/>
    </location>
</feature>
<evidence type="ECO:0000256" key="7">
    <source>
        <dbReference type="ARBA" id="ARBA00022989"/>
    </source>
</evidence>
<evidence type="ECO:0000256" key="11">
    <source>
        <dbReference type="RuleBase" id="RU000320"/>
    </source>
</evidence>
<dbReference type="eggNOG" id="COG1009">
    <property type="taxonomic scope" value="Bacteria"/>
</dbReference>
<dbReference type="InterPro" id="IPR001750">
    <property type="entry name" value="ND/Mrp_TM"/>
</dbReference>
<comment type="similarity">
    <text evidence="2">Belongs to the CPA3 antiporters (TC 2.A.63) subunit A family.</text>
</comment>
<evidence type="ECO:0000256" key="10">
    <source>
        <dbReference type="HAMAP-Rule" id="MF_00862"/>
    </source>
</evidence>
<dbReference type="InterPro" id="IPR003945">
    <property type="entry name" value="NU5C-like"/>
</dbReference>
<dbReference type="PANTHER" id="PTHR42829:SF1">
    <property type="entry name" value="INORGANIC CARBON TRANSPORTER SUBUNIT DABB-RELATED"/>
    <property type="match status" value="1"/>
</dbReference>
<dbReference type="OrthoDB" id="9807568at2"/>
<protein>
    <recommendedName>
        <fullName evidence="10">Probable inorganic carbon transporter subunit DabB</fullName>
    </recommendedName>
</protein>
<comment type="similarity">
    <text evidence="10">Belongs to the inorganic carbon transporter (TC 9.A.2) DabB family.</text>
</comment>
<evidence type="ECO:0000256" key="8">
    <source>
        <dbReference type="ARBA" id="ARBA00023065"/>
    </source>
</evidence>
<dbReference type="GO" id="GO:0005886">
    <property type="term" value="C:plasma membrane"/>
    <property type="evidence" value="ECO:0007669"/>
    <property type="project" value="UniProtKB-SubCell"/>
</dbReference>
<evidence type="ECO:0000256" key="4">
    <source>
        <dbReference type="ARBA" id="ARBA00022449"/>
    </source>
</evidence>
<keyword evidence="8" id="KW-0406">Ion transport</keyword>
<feature type="transmembrane region" description="Helical" evidence="10">
    <location>
        <begin position="102"/>
        <end position="118"/>
    </location>
</feature>
<feature type="domain" description="NADH:quinone oxidoreductase/Mrp antiporter transmembrane" evidence="12">
    <location>
        <begin position="119"/>
        <end position="398"/>
    </location>
</feature>
<keyword evidence="9 10" id="KW-0472">Membrane</keyword>
<dbReference type="AlphaFoldDB" id="A0A0H2VKV5"/>
<evidence type="ECO:0000256" key="3">
    <source>
        <dbReference type="ARBA" id="ARBA00022448"/>
    </source>
</evidence>
<feature type="transmembrane region" description="Helical" evidence="10">
    <location>
        <begin position="441"/>
        <end position="462"/>
    </location>
</feature>
<dbReference type="GO" id="GO:0008137">
    <property type="term" value="F:NADH dehydrogenase (ubiquinone) activity"/>
    <property type="evidence" value="ECO:0007669"/>
    <property type="project" value="InterPro"/>
</dbReference>
<evidence type="ECO:0000256" key="2">
    <source>
        <dbReference type="ARBA" id="ARBA00008483"/>
    </source>
</evidence>
<dbReference type="EMBL" id="AE015929">
    <property type="protein sequence ID" value="AAO05976.1"/>
    <property type="molecule type" value="Genomic_DNA"/>
</dbReference>
<feature type="transmembrane region" description="Helical" evidence="10">
    <location>
        <begin position="69"/>
        <end position="90"/>
    </location>
</feature>
<evidence type="ECO:0000256" key="9">
    <source>
        <dbReference type="ARBA" id="ARBA00023136"/>
    </source>
</evidence>